<accession>A0A9Q0XJA9</accession>
<feature type="non-terminal residue" evidence="1">
    <location>
        <position position="146"/>
    </location>
</feature>
<evidence type="ECO:0000313" key="2">
    <source>
        <dbReference type="Proteomes" id="UP001142489"/>
    </source>
</evidence>
<gene>
    <name evidence="1" type="ORF">JRQ81_002652</name>
</gene>
<protein>
    <submittedName>
        <fullName evidence="1">Uncharacterized protein</fullName>
    </submittedName>
</protein>
<organism evidence="1 2">
    <name type="scientific">Phrynocephalus forsythii</name>
    <dbReference type="NCBI Taxonomy" id="171643"/>
    <lineage>
        <taxon>Eukaryota</taxon>
        <taxon>Metazoa</taxon>
        <taxon>Chordata</taxon>
        <taxon>Craniata</taxon>
        <taxon>Vertebrata</taxon>
        <taxon>Euteleostomi</taxon>
        <taxon>Lepidosauria</taxon>
        <taxon>Squamata</taxon>
        <taxon>Bifurcata</taxon>
        <taxon>Unidentata</taxon>
        <taxon>Episquamata</taxon>
        <taxon>Toxicofera</taxon>
        <taxon>Iguania</taxon>
        <taxon>Acrodonta</taxon>
        <taxon>Agamidae</taxon>
        <taxon>Agaminae</taxon>
        <taxon>Phrynocephalus</taxon>
    </lineage>
</organism>
<name>A0A9Q0XJA9_9SAUR</name>
<dbReference type="EMBL" id="JAPFRF010000011">
    <property type="protein sequence ID" value="KAJ7316490.1"/>
    <property type="molecule type" value="Genomic_DNA"/>
</dbReference>
<sequence length="146" mass="16686">MGEMVPLGAAPRTEGVCTHDMVRCQGMHWGDLLPLIWPLFCRHRTSHGLVMQLGETDITSLWGINLKKDMEASLQVIQRSYPGVTLFWSQLLQMRCWQGARHPGKIEMIRQKLDKAIGCLVIGWGGHWIKHPEITFMAQDMYWADG</sequence>
<dbReference type="OrthoDB" id="9049790at2759"/>
<dbReference type="Proteomes" id="UP001142489">
    <property type="component" value="Unassembled WGS sequence"/>
</dbReference>
<dbReference type="AlphaFoldDB" id="A0A9Q0XJA9"/>
<proteinExistence type="predicted"/>
<comment type="caution">
    <text evidence="1">The sequence shown here is derived from an EMBL/GenBank/DDBJ whole genome shotgun (WGS) entry which is preliminary data.</text>
</comment>
<reference evidence="1" key="1">
    <citation type="journal article" date="2023" name="DNA Res.">
        <title>Chromosome-level genome assembly of Phrynocephalus forsythii using third-generation DNA sequencing and Hi-C analysis.</title>
        <authorList>
            <person name="Qi Y."/>
            <person name="Zhao W."/>
            <person name="Zhao Y."/>
            <person name="Niu C."/>
            <person name="Cao S."/>
            <person name="Zhang Y."/>
        </authorList>
    </citation>
    <scope>NUCLEOTIDE SEQUENCE</scope>
    <source>
        <tissue evidence="1">Muscle</tissue>
    </source>
</reference>
<keyword evidence="2" id="KW-1185">Reference proteome</keyword>
<evidence type="ECO:0000313" key="1">
    <source>
        <dbReference type="EMBL" id="KAJ7316490.1"/>
    </source>
</evidence>